<accession>A0A8J3PPN2</accession>
<keyword evidence="3" id="KW-0479">Metal-binding</keyword>
<comment type="function">
    <text evidence="2">Catalyzes the reversible hydration of carbon dioxide to form bicarbonate.</text>
</comment>
<feature type="chain" id="PRO_5038735099" evidence="5">
    <location>
        <begin position="31"/>
        <end position="253"/>
    </location>
</feature>
<dbReference type="SMART" id="SM00947">
    <property type="entry name" value="Pro_CA"/>
    <property type="match status" value="1"/>
</dbReference>
<evidence type="ECO:0000256" key="5">
    <source>
        <dbReference type="SAM" id="SignalP"/>
    </source>
</evidence>
<dbReference type="EMBL" id="BONU01000044">
    <property type="protein sequence ID" value="GIG76083.1"/>
    <property type="molecule type" value="Genomic_DNA"/>
</dbReference>
<dbReference type="GO" id="GO:0008270">
    <property type="term" value="F:zinc ion binding"/>
    <property type="evidence" value="ECO:0007669"/>
    <property type="project" value="InterPro"/>
</dbReference>
<gene>
    <name evidence="6" type="ORF">Pfl04_44870</name>
</gene>
<dbReference type="InterPro" id="IPR036874">
    <property type="entry name" value="Carbonic_anhydrase_sf"/>
</dbReference>
<evidence type="ECO:0000313" key="7">
    <source>
        <dbReference type="Proteomes" id="UP000653674"/>
    </source>
</evidence>
<keyword evidence="5" id="KW-0732">Signal</keyword>
<dbReference type="Pfam" id="PF00484">
    <property type="entry name" value="Pro_CA"/>
    <property type="match status" value="1"/>
</dbReference>
<feature type="binding site" evidence="3">
    <location>
        <position position="106"/>
    </location>
    <ligand>
        <name>Zn(2+)</name>
        <dbReference type="ChEBI" id="CHEBI:29105"/>
    </ligand>
</feature>
<dbReference type="GO" id="GO:0004089">
    <property type="term" value="F:carbonate dehydratase activity"/>
    <property type="evidence" value="ECO:0007669"/>
    <property type="project" value="InterPro"/>
</dbReference>
<dbReference type="Proteomes" id="UP000653674">
    <property type="component" value="Unassembled WGS sequence"/>
</dbReference>
<dbReference type="AlphaFoldDB" id="A0A8J3PPN2"/>
<feature type="binding site" evidence="3">
    <location>
        <position position="108"/>
    </location>
    <ligand>
        <name>Zn(2+)</name>
        <dbReference type="ChEBI" id="CHEBI:29105"/>
    </ligand>
</feature>
<reference evidence="6" key="1">
    <citation type="submission" date="2021-01" db="EMBL/GenBank/DDBJ databases">
        <title>Whole genome shotgun sequence of Planosporangium flavigriseum NBRC 105377.</title>
        <authorList>
            <person name="Komaki H."/>
            <person name="Tamura T."/>
        </authorList>
    </citation>
    <scope>NUCLEOTIDE SEQUENCE</scope>
    <source>
        <strain evidence="6">NBRC 105377</strain>
    </source>
</reference>
<evidence type="ECO:0000313" key="6">
    <source>
        <dbReference type="EMBL" id="GIG76083.1"/>
    </source>
</evidence>
<dbReference type="PANTHER" id="PTHR11002">
    <property type="entry name" value="CARBONIC ANHYDRASE"/>
    <property type="match status" value="1"/>
</dbReference>
<feature type="binding site" evidence="3">
    <location>
        <position position="159"/>
    </location>
    <ligand>
        <name>Zn(2+)</name>
        <dbReference type="ChEBI" id="CHEBI:29105"/>
    </ligand>
</feature>
<keyword evidence="3" id="KW-0862">Zinc</keyword>
<evidence type="ECO:0000256" key="3">
    <source>
        <dbReference type="PIRSR" id="PIRSR601765-1"/>
    </source>
</evidence>
<organism evidence="6 7">
    <name type="scientific">Planosporangium flavigriseum</name>
    <dbReference type="NCBI Taxonomy" id="373681"/>
    <lineage>
        <taxon>Bacteria</taxon>
        <taxon>Bacillati</taxon>
        <taxon>Actinomycetota</taxon>
        <taxon>Actinomycetes</taxon>
        <taxon>Micromonosporales</taxon>
        <taxon>Micromonosporaceae</taxon>
        <taxon>Planosporangium</taxon>
    </lineage>
</organism>
<comment type="similarity">
    <text evidence="1">Belongs to the beta-class carbonic anhydrase family.</text>
</comment>
<protein>
    <submittedName>
        <fullName evidence="6">Carbonic anhydrase</fullName>
    </submittedName>
</protein>
<dbReference type="SUPFAM" id="SSF53056">
    <property type="entry name" value="beta-carbonic anhydrase, cab"/>
    <property type="match status" value="1"/>
</dbReference>
<comment type="caution">
    <text evidence="6">The sequence shown here is derived from an EMBL/GenBank/DDBJ whole genome shotgun (WGS) entry which is preliminary data.</text>
</comment>
<name>A0A8J3PPN2_9ACTN</name>
<sequence>MTRPLSRRHLSRRHLIQLAGVAGGAGLATALGAPASAAALAPPAPAAAGTDPSTEPLPPNPREALAVLLAGNKRWASGRLRRPHQSIMRREAVAALQSPFAVVFSCIDSRVPPELVFDRGLGDLFVIRTGGQSVDAVTLGSIELGPEEFNTGLIMVLGHERCGAVAVAIEAIAENGGRAPGCVQAVVDALRPAYDVAVRQPGDLVENTVRAQVTLTVARLKADTLLAERVRTGALLVVGGRYDLDTGRVDVIA</sequence>
<dbReference type="InterPro" id="IPR006311">
    <property type="entry name" value="TAT_signal"/>
</dbReference>
<keyword evidence="7" id="KW-1185">Reference proteome</keyword>
<feature type="signal peptide" evidence="5">
    <location>
        <begin position="1"/>
        <end position="30"/>
    </location>
</feature>
<feature type="binding site" evidence="3">
    <location>
        <position position="162"/>
    </location>
    <ligand>
        <name>Zn(2+)</name>
        <dbReference type="ChEBI" id="CHEBI:29105"/>
    </ligand>
</feature>
<dbReference type="PANTHER" id="PTHR11002:SF79">
    <property type="entry name" value="CARBONIC ANHYDRASE 2"/>
    <property type="match status" value="1"/>
</dbReference>
<dbReference type="PROSITE" id="PS51318">
    <property type="entry name" value="TAT"/>
    <property type="match status" value="1"/>
</dbReference>
<feature type="region of interest" description="Disordered" evidence="4">
    <location>
        <begin position="42"/>
        <end position="61"/>
    </location>
</feature>
<evidence type="ECO:0000256" key="2">
    <source>
        <dbReference type="ARBA" id="ARBA00024993"/>
    </source>
</evidence>
<dbReference type="InterPro" id="IPR001765">
    <property type="entry name" value="Carbonic_anhydrase"/>
</dbReference>
<comment type="cofactor">
    <cofactor evidence="3">
        <name>Zn(2+)</name>
        <dbReference type="ChEBI" id="CHEBI:29105"/>
    </cofactor>
    <text evidence="3">Binds 1 zinc ion per subunit.</text>
</comment>
<evidence type="ECO:0000256" key="1">
    <source>
        <dbReference type="ARBA" id="ARBA00006217"/>
    </source>
</evidence>
<evidence type="ECO:0000256" key="4">
    <source>
        <dbReference type="SAM" id="MobiDB-lite"/>
    </source>
</evidence>
<dbReference type="Gene3D" id="3.40.1050.10">
    <property type="entry name" value="Carbonic anhydrase"/>
    <property type="match status" value="1"/>
</dbReference>
<dbReference type="RefSeq" id="WP_168077897.1">
    <property type="nucleotide sequence ID" value="NZ_BAAAQJ010000030.1"/>
</dbReference>
<proteinExistence type="inferred from homology"/>